<dbReference type="Gene3D" id="2.40.50.140">
    <property type="entry name" value="Nucleic acid-binding proteins"/>
    <property type="match status" value="1"/>
</dbReference>
<dbReference type="Pfam" id="PF09329">
    <property type="entry name" value="zf-primase"/>
    <property type="match status" value="1"/>
</dbReference>
<dbReference type="EMBL" id="JALJOQ010000130">
    <property type="protein sequence ID" value="KAK9795224.1"/>
    <property type="molecule type" value="Genomic_DNA"/>
</dbReference>
<feature type="region of interest" description="Disordered" evidence="1">
    <location>
        <begin position="285"/>
        <end position="313"/>
    </location>
</feature>
<keyword evidence="4" id="KW-1185">Reference proteome</keyword>
<organism evidence="3 4">
    <name type="scientific">Symbiochloris irregularis</name>
    <dbReference type="NCBI Taxonomy" id="706552"/>
    <lineage>
        <taxon>Eukaryota</taxon>
        <taxon>Viridiplantae</taxon>
        <taxon>Chlorophyta</taxon>
        <taxon>core chlorophytes</taxon>
        <taxon>Trebouxiophyceae</taxon>
        <taxon>Trebouxiales</taxon>
        <taxon>Trebouxiaceae</taxon>
        <taxon>Symbiochloris</taxon>
    </lineage>
</organism>
<evidence type="ECO:0000259" key="2">
    <source>
        <dbReference type="Pfam" id="PF09329"/>
    </source>
</evidence>
<evidence type="ECO:0000313" key="4">
    <source>
        <dbReference type="Proteomes" id="UP001465755"/>
    </source>
</evidence>
<reference evidence="3 4" key="1">
    <citation type="journal article" date="2024" name="Nat. Commun.">
        <title>Phylogenomics reveals the evolutionary origins of lichenization in chlorophyte algae.</title>
        <authorList>
            <person name="Puginier C."/>
            <person name="Libourel C."/>
            <person name="Otte J."/>
            <person name="Skaloud P."/>
            <person name="Haon M."/>
            <person name="Grisel S."/>
            <person name="Petersen M."/>
            <person name="Berrin J.G."/>
            <person name="Delaux P.M."/>
            <person name="Dal Grande F."/>
            <person name="Keller J."/>
        </authorList>
    </citation>
    <scope>NUCLEOTIDE SEQUENCE [LARGE SCALE GENOMIC DNA]</scope>
    <source>
        <strain evidence="3 4">SAG 2036</strain>
    </source>
</reference>
<protein>
    <recommendedName>
        <fullName evidence="2">Zinc finger Mcm10/DnaG-type domain-containing protein</fullName>
    </recommendedName>
</protein>
<evidence type="ECO:0000256" key="1">
    <source>
        <dbReference type="SAM" id="MobiDB-lite"/>
    </source>
</evidence>
<accession>A0AAW1NTI7</accession>
<comment type="caution">
    <text evidence="3">The sequence shown here is derived from an EMBL/GenBank/DDBJ whole genome shotgun (WGS) entry which is preliminary data.</text>
</comment>
<dbReference type="InterPro" id="IPR012340">
    <property type="entry name" value="NA-bd_OB-fold"/>
</dbReference>
<feature type="domain" description="Zinc finger Mcm10/DnaG-type" evidence="2">
    <location>
        <begin position="231"/>
        <end position="260"/>
    </location>
</feature>
<sequence>MAATTTTIPASRQVTTEDDLAQLIALAEDCDRKGTEEAINLTDALADSTSLDEQQITALREHNQSAAPSQLDAPLAGRSRVLAAKASNTAGSQITQLHSFTEPLTQLKVEQSGLSRPDWLDQVSEPCSFPLGVLRSKLPLPASWLTAAVLLKIRTFSPPQVPAMQHICSLTDLAGNHAILKCPACPLGDAKPGSIFAIHDAEARVTAGDRLQLTVADAQKQIQSLGIVPTFAWCSARRQDGSRCGNAVDSSRARCCSVHDRKKGSERVVRRANRPELLDAVTWRAHGQKRDAGGQATKKRKGAHAQQRVHTSEELRELAEAKGHCFGAR</sequence>
<dbReference type="GO" id="GO:0005634">
    <property type="term" value="C:nucleus"/>
    <property type="evidence" value="ECO:0007669"/>
    <property type="project" value="InterPro"/>
</dbReference>
<dbReference type="GO" id="GO:0006260">
    <property type="term" value="P:DNA replication"/>
    <property type="evidence" value="ECO:0007669"/>
    <property type="project" value="InterPro"/>
</dbReference>
<gene>
    <name evidence="3" type="ORF">WJX73_005360</name>
</gene>
<dbReference type="AlphaFoldDB" id="A0AAW1NTI7"/>
<dbReference type="InterPro" id="IPR015408">
    <property type="entry name" value="Znf_Mcm10/DnaG"/>
</dbReference>
<name>A0AAW1NTI7_9CHLO</name>
<evidence type="ECO:0000313" key="3">
    <source>
        <dbReference type="EMBL" id="KAK9795224.1"/>
    </source>
</evidence>
<proteinExistence type="predicted"/>
<dbReference type="Proteomes" id="UP001465755">
    <property type="component" value="Unassembled WGS sequence"/>
</dbReference>